<comment type="caution">
    <text evidence="1">The sequence shown here is derived from an EMBL/GenBank/DDBJ whole genome shotgun (WGS) entry which is preliminary data.</text>
</comment>
<protein>
    <submittedName>
        <fullName evidence="1">Uncharacterized protein</fullName>
    </submittedName>
</protein>
<proteinExistence type="predicted"/>
<dbReference type="Proteomes" id="UP001604277">
    <property type="component" value="Unassembled WGS sequence"/>
</dbReference>
<evidence type="ECO:0000313" key="2">
    <source>
        <dbReference type="Proteomes" id="UP001604277"/>
    </source>
</evidence>
<name>A0ABD1NZV2_9LAMI</name>
<dbReference type="EMBL" id="JBFOLJ010000045">
    <property type="protein sequence ID" value="KAL2457137.1"/>
    <property type="molecule type" value="Genomic_DNA"/>
</dbReference>
<dbReference type="AlphaFoldDB" id="A0ABD1NZV2"/>
<accession>A0ABD1NZV2</accession>
<sequence length="141" mass="15516">MMLCCGKWDEFGRYVGCGEPSSLLQKGSSDNTRCGSRTRTTASCLFVGNKTGVSSWKKINKGLLLGILLSLKAAKSFFDTGCIEFSAVHGPTLRFTGRVSITLYRWEELQAVRESLMYNPFKAFIGTSFLDQLDPPGPDIS</sequence>
<evidence type="ECO:0000313" key="1">
    <source>
        <dbReference type="EMBL" id="KAL2457137.1"/>
    </source>
</evidence>
<organism evidence="1 2">
    <name type="scientific">Forsythia ovata</name>
    <dbReference type="NCBI Taxonomy" id="205694"/>
    <lineage>
        <taxon>Eukaryota</taxon>
        <taxon>Viridiplantae</taxon>
        <taxon>Streptophyta</taxon>
        <taxon>Embryophyta</taxon>
        <taxon>Tracheophyta</taxon>
        <taxon>Spermatophyta</taxon>
        <taxon>Magnoliopsida</taxon>
        <taxon>eudicotyledons</taxon>
        <taxon>Gunneridae</taxon>
        <taxon>Pentapetalae</taxon>
        <taxon>asterids</taxon>
        <taxon>lamiids</taxon>
        <taxon>Lamiales</taxon>
        <taxon>Oleaceae</taxon>
        <taxon>Forsythieae</taxon>
        <taxon>Forsythia</taxon>
    </lineage>
</organism>
<reference evidence="2" key="1">
    <citation type="submission" date="2024-07" db="EMBL/GenBank/DDBJ databases">
        <title>Two chromosome-level genome assemblies of Korean endemic species Abeliophyllum distichum and Forsythia ovata (Oleaceae).</title>
        <authorList>
            <person name="Jang H."/>
        </authorList>
    </citation>
    <scope>NUCLEOTIDE SEQUENCE [LARGE SCALE GENOMIC DNA]</scope>
</reference>
<gene>
    <name evidence="1" type="ORF">Fot_56548</name>
</gene>
<keyword evidence="2" id="KW-1185">Reference proteome</keyword>